<organism evidence="2 3">
    <name type="scientific">Sphingomonas rustica</name>
    <dbReference type="NCBI Taxonomy" id="3103142"/>
    <lineage>
        <taxon>Bacteria</taxon>
        <taxon>Pseudomonadati</taxon>
        <taxon>Pseudomonadota</taxon>
        <taxon>Alphaproteobacteria</taxon>
        <taxon>Sphingomonadales</taxon>
        <taxon>Sphingomonadaceae</taxon>
        <taxon>Sphingomonas</taxon>
    </lineage>
</organism>
<dbReference type="InterPro" id="IPR000073">
    <property type="entry name" value="AB_hydrolase_1"/>
</dbReference>
<name>A0ABV0BD20_9SPHN</name>
<sequence length="270" mass="28726">MTDAPPEEIATTDHRIAVQGGGLFARRWLPAGAGAGAPTILLFHDSLGSTALWRGFPEALARAAMLPVVSYDRLGFGGSDPARAPLGQDFVAAEARIAVPALLDRLGIGDFVAFGHSVGGAMAIESAAAFPKRCRAVISESAQAFVEDRTLAGVRAARTQFADPDQAARIARHHGDRTRWILDAWIETWLAPERSGWSLDATLARVRCPVLAIHGDRDEFGSDAHPRRIAAGVAGQSRLLLIAACGHVPHRDRPDLVVAAVVDFLREAGL</sequence>
<dbReference type="SUPFAM" id="SSF53474">
    <property type="entry name" value="alpha/beta-Hydrolases"/>
    <property type="match status" value="1"/>
</dbReference>
<keyword evidence="2" id="KW-0378">Hydrolase</keyword>
<dbReference type="Gene3D" id="3.40.50.1820">
    <property type="entry name" value="alpha/beta hydrolase"/>
    <property type="match status" value="1"/>
</dbReference>
<dbReference type="Proteomes" id="UP001427805">
    <property type="component" value="Unassembled WGS sequence"/>
</dbReference>
<dbReference type="RefSeq" id="WP_346248170.1">
    <property type="nucleotide sequence ID" value="NZ_JBDIZK010000012.1"/>
</dbReference>
<evidence type="ECO:0000259" key="1">
    <source>
        <dbReference type="Pfam" id="PF00561"/>
    </source>
</evidence>
<dbReference type="PANTHER" id="PTHR43689">
    <property type="entry name" value="HYDROLASE"/>
    <property type="match status" value="1"/>
</dbReference>
<comment type="caution">
    <text evidence="2">The sequence shown here is derived from an EMBL/GenBank/DDBJ whole genome shotgun (WGS) entry which is preliminary data.</text>
</comment>
<keyword evidence="3" id="KW-1185">Reference proteome</keyword>
<evidence type="ECO:0000313" key="3">
    <source>
        <dbReference type="Proteomes" id="UP001427805"/>
    </source>
</evidence>
<evidence type="ECO:0000313" key="2">
    <source>
        <dbReference type="EMBL" id="MEN3749130.1"/>
    </source>
</evidence>
<protein>
    <submittedName>
        <fullName evidence="2">Alpha/beta hydrolase</fullName>
    </submittedName>
</protein>
<feature type="domain" description="AB hydrolase-1" evidence="1">
    <location>
        <begin position="38"/>
        <end position="147"/>
    </location>
</feature>
<proteinExistence type="predicted"/>
<accession>A0ABV0BD20</accession>
<dbReference type="Pfam" id="PF00561">
    <property type="entry name" value="Abhydrolase_1"/>
    <property type="match status" value="1"/>
</dbReference>
<dbReference type="InterPro" id="IPR029058">
    <property type="entry name" value="AB_hydrolase_fold"/>
</dbReference>
<dbReference type="EMBL" id="JBDIZK010000012">
    <property type="protein sequence ID" value="MEN3749130.1"/>
    <property type="molecule type" value="Genomic_DNA"/>
</dbReference>
<reference evidence="2 3" key="1">
    <citation type="submission" date="2024-05" db="EMBL/GenBank/DDBJ databases">
        <title>Sphingomonas sp. HF-S3 16S ribosomal RNA gene Genome sequencing and assembly.</title>
        <authorList>
            <person name="Lee H."/>
        </authorList>
    </citation>
    <scope>NUCLEOTIDE SEQUENCE [LARGE SCALE GENOMIC DNA]</scope>
    <source>
        <strain evidence="2 3">HF-S3</strain>
    </source>
</reference>
<gene>
    <name evidence="2" type="ORF">TPR58_18295</name>
</gene>
<dbReference type="PANTHER" id="PTHR43689:SF8">
    <property type="entry name" value="ALPHA_BETA-HYDROLASES SUPERFAMILY PROTEIN"/>
    <property type="match status" value="1"/>
</dbReference>
<dbReference type="GO" id="GO:0016787">
    <property type="term" value="F:hydrolase activity"/>
    <property type="evidence" value="ECO:0007669"/>
    <property type="project" value="UniProtKB-KW"/>
</dbReference>